<protein>
    <submittedName>
        <fullName evidence="4">GNAT family N-acetyltransferase</fullName>
    </submittedName>
</protein>
<keyword evidence="1" id="KW-0808">Transferase</keyword>
<accession>A0ABY4U974</accession>
<keyword evidence="2" id="KW-0012">Acyltransferase</keyword>
<dbReference type="SUPFAM" id="SSF55729">
    <property type="entry name" value="Acyl-CoA N-acyltransferases (Nat)"/>
    <property type="match status" value="1"/>
</dbReference>
<keyword evidence="5" id="KW-1185">Reference proteome</keyword>
<sequence>MTDLEVGVANLADADVRDLIALHQRQMYNASPPGTSFALDLSGLERPDVTVFDARQNGELLGIGALMQLSSAMGEIKSMRTKELALRRGVGQALLDAITFAARDRSLKLLVLETGTGPVFEPANRLYLRNGFARRSAYGNYVETEFNVFYEKRL</sequence>
<proteinExistence type="predicted"/>
<feature type="domain" description="N-acetyltransferase" evidence="3">
    <location>
        <begin position="6"/>
        <end position="154"/>
    </location>
</feature>
<dbReference type="RefSeq" id="WP_301642945.1">
    <property type="nucleotide sequence ID" value="NZ_CP098494.1"/>
</dbReference>
<dbReference type="InterPro" id="IPR016181">
    <property type="entry name" value="Acyl_CoA_acyltransferase"/>
</dbReference>
<gene>
    <name evidence="4" type="ORF">NCF85_06730</name>
</gene>
<evidence type="ECO:0000259" key="3">
    <source>
        <dbReference type="PROSITE" id="PS51186"/>
    </source>
</evidence>
<evidence type="ECO:0000313" key="4">
    <source>
        <dbReference type="EMBL" id="USA62662.1"/>
    </source>
</evidence>
<organism evidence="4 5">
    <name type="scientific">Qipengyuania citrea</name>
    <dbReference type="NCBI Taxonomy" id="225971"/>
    <lineage>
        <taxon>Bacteria</taxon>
        <taxon>Pseudomonadati</taxon>
        <taxon>Pseudomonadota</taxon>
        <taxon>Alphaproteobacteria</taxon>
        <taxon>Sphingomonadales</taxon>
        <taxon>Erythrobacteraceae</taxon>
        <taxon>Qipengyuania</taxon>
    </lineage>
</organism>
<reference evidence="4 5" key="1">
    <citation type="submission" date="2022-06" db="EMBL/GenBank/DDBJ databases">
        <authorList>
            <person name="Liu G."/>
        </authorList>
    </citation>
    <scope>NUCLEOTIDE SEQUENCE [LARGE SCALE GENOMIC DNA]</scope>
    <source>
        <strain evidence="4 5">E4</strain>
    </source>
</reference>
<dbReference type="Proteomes" id="UP001056619">
    <property type="component" value="Chromosome"/>
</dbReference>
<dbReference type="PANTHER" id="PTHR43877:SF5">
    <property type="entry name" value="BLL8307 PROTEIN"/>
    <property type="match status" value="1"/>
</dbReference>
<dbReference type="Gene3D" id="3.40.630.30">
    <property type="match status" value="1"/>
</dbReference>
<dbReference type="PANTHER" id="PTHR43877">
    <property type="entry name" value="AMINOALKYLPHOSPHONATE N-ACETYLTRANSFERASE-RELATED-RELATED"/>
    <property type="match status" value="1"/>
</dbReference>
<dbReference type="EMBL" id="CP098494">
    <property type="protein sequence ID" value="USA62662.1"/>
    <property type="molecule type" value="Genomic_DNA"/>
</dbReference>
<dbReference type="Pfam" id="PF00583">
    <property type="entry name" value="Acetyltransf_1"/>
    <property type="match status" value="1"/>
</dbReference>
<evidence type="ECO:0000256" key="2">
    <source>
        <dbReference type="ARBA" id="ARBA00023315"/>
    </source>
</evidence>
<dbReference type="InterPro" id="IPR050832">
    <property type="entry name" value="Bact_Acetyltransf"/>
</dbReference>
<dbReference type="PROSITE" id="PS50890">
    <property type="entry name" value="PUA"/>
    <property type="match status" value="1"/>
</dbReference>
<name>A0ABY4U974_9SPHN</name>
<evidence type="ECO:0000256" key="1">
    <source>
        <dbReference type="ARBA" id="ARBA00022679"/>
    </source>
</evidence>
<dbReference type="InterPro" id="IPR000182">
    <property type="entry name" value="GNAT_dom"/>
</dbReference>
<evidence type="ECO:0000313" key="5">
    <source>
        <dbReference type="Proteomes" id="UP001056619"/>
    </source>
</evidence>
<dbReference type="PROSITE" id="PS51186">
    <property type="entry name" value="GNAT"/>
    <property type="match status" value="1"/>
</dbReference>